<evidence type="ECO:0000259" key="3">
    <source>
        <dbReference type="Pfam" id="PF13538"/>
    </source>
</evidence>
<feature type="domain" description="UvrD-like helicase C-terminal" evidence="3">
    <location>
        <begin position="834"/>
        <end position="881"/>
    </location>
</feature>
<dbReference type="RefSeq" id="WP_248684276.1">
    <property type="nucleotide sequence ID" value="NZ_JALPRY010000021.1"/>
</dbReference>
<dbReference type="Pfam" id="PF13538">
    <property type="entry name" value="UvrD_C_2"/>
    <property type="match status" value="1"/>
</dbReference>
<evidence type="ECO:0000256" key="2">
    <source>
        <dbReference type="SAM" id="MobiDB-lite"/>
    </source>
</evidence>
<keyword evidence="4" id="KW-0547">Nucleotide-binding</keyword>
<dbReference type="GO" id="GO:0005524">
    <property type="term" value="F:ATP binding"/>
    <property type="evidence" value="ECO:0007669"/>
    <property type="project" value="UniProtKB-KW"/>
</dbReference>
<evidence type="ECO:0000313" key="5">
    <source>
        <dbReference type="Proteomes" id="UP001202827"/>
    </source>
</evidence>
<dbReference type="SUPFAM" id="SSF52540">
    <property type="entry name" value="P-loop containing nucleoside triphosphate hydrolases"/>
    <property type="match status" value="1"/>
</dbReference>
<evidence type="ECO:0000313" key="4">
    <source>
        <dbReference type="EMBL" id="MCK8781888.1"/>
    </source>
</evidence>
<dbReference type="InterPro" id="IPR027417">
    <property type="entry name" value="P-loop_NTPase"/>
</dbReference>
<dbReference type="Proteomes" id="UP001202827">
    <property type="component" value="Unassembled WGS sequence"/>
</dbReference>
<feature type="region of interest" description="Disordered" evidence="2">
    <location>
        <begin position="476"/>
        <end position="498"/>
    </location>
</feature>
<dbReference type="PANTHER" id="PTHR11070:SF2">
    <property type="entry name" value="ATP-DEPENDENT DNA HELICASE SRS2"/>
    <property type="match status" value="1"/>
</dbReference>
<keyword evidence="5" id="KW-1185">Reference proteome</keyword>
<reference evidence="4 5" key="1">
    <citation type="submission" date="2022-04" db="EMBL/GenBank/DDBJ databases">
        <title>Rhizobium coralii sp. nov., isolated from coral Turbinaria peltata.</title>
        <authorList>
            <person name="Sun H."/>
        </authorList>
    </citation>
    <scope>NUCLEOTIDE SEQUENCE [LARGE SCALE GENOMIC DNA]</scope>
    <source>
        <strain evidence="4 5">NTR19</strain>
    </source>
</reference>
<sequence>MEDRSEIIAKSAHDSIDCLEDVAEKVESELSGFRSASPYLASGNIFTSPKQGTSLGEIRAANKGDLERLRSEPILARVEYEDEDGNPGTIFIAPAAAPAGTGWKIASLNAEAGRIASRRPGTEFSLKVGGKEQDVLIKSVTKIYPRRKQGDWDSFDTIISMDGYGNVTIPSLRQWLGGSVVDPDRVDEEEIDLLTKLLAEEDEEHRLIEGISRPRVEGFALRQERLVDEYQDEIYRLPINTQLFLSGPPGTGKTTTLIRRLGQKVDLSEGSLSEAERSAIEIAGPLSDHARSWMMFSPTELLKQYVTRNFNNEGIPATDENIKTWDEYRDQIAREHLDLLNTTSKRSLFVLREENSRYLVDKRRSSDDAVWYDSFISYFWNALTEELNAEASALQRSSSPEVVELGRKIANILSTRRGGVDARIIEDMFQIREELTRQLTKSRDEFSKIPTQLVRGILKDNENFLTDFGKQAADIRRQLSSDESPEDGDEPFDDDEDDDRVRLTAQGRRAALAQFEKVLRTLANARARGKKLGSTSFAARMVDWLTDANLPTAEQLKQLAQISTTQRAIRKFLRLDRVLLHSIVAKFRAFRTDPALAGEWYLEKPPAPSAICWRELDLLILATLRIGRELNRSLDRVRDIEPSQGVLSNIKGLYKNQILVDEVTDFSLIQLAIMRELANPALNSFFVCGDFNQRLTDWGIRTDKDFDWISSQMRRYSVKISYRQTRKLVELAGAISLIDGHSEEVLLPDFNDIEGIAPVWGENLESVSAKAAWLADRMREIETREGRLPSIAVLVNSEDQVEPLTHALNAALIEINYKAEACKDGKSLGSKETVRVFDIKHIKGLEFEAAFFVDMDALVDAKPDLYLKYLYVGSTRAATYFALTFRQKIPAQFQTLREYFQLGWGVS</sequence>
<dbReference type="InterPro" id="IPR027785">
    <property type="entry name" value="UvrD-like_helicase_C"/>
</dbReference>
<gene>
    <name evidence="4" type="ORF">M0654_18055</name>
</gene>
<evidence type="ECO:0000256" key="1">
    <source>
        <dbReference type="ARBA" id="ARBA00034923"/>
    </source>
</evidence>
<organism evidence="4 5">
    <name type="scientific">Neorhizobium turbinariae</name>
    <dbReference type="NCBI Taxonomy" id="2937795"/>
    <lineage>
        <taxon>Bacteria</taxon>
        <taxon>Pseudomonadati</taxon>
        <taxon>Pseudomonadota</taxon>
        <taxon>Alphaproteobacteria</taxon>
        <taxon>Hyphomicrobiales</taxon>
        <taxon>Rhizobiaceae</taxon>
        <taxon>Rhizobium/Agrobacterium group</taxon>
        <taxon>Neorhizobium</taxon>
    </lineage>
</organism>
<dbReference type="Gene3D" id="3.40.50.300">
    <property type="entry name" value="P-loop containing nucleotide triphosphate hydrolases"/>
    <property type="match status" value="2"/>
</dbReference>
<protein>
    <recommendedName>
        <fullName evidence="1">DNA 3'-5' helicase II</fullName>
    </recommendedName>
</protein>
<dbReference type="PANTHER" id="PTHR11070">
    <property type="entry name" value="UVRD / RECB / PCRA DNA HELICASE FAMILY MEMBER"/>
    <property type="match status" value="1"/>
</dbReference>
<proteinExistence type="predicted"/>
<feature type="compositionally biased region" description="Acidic residues" evidence="2">
    <location>
        <begin position="483"/>
        <end position="498"/>
    </location>
</feature>
<keyword evidence="4" id="KW-0067">ATP-binding</keyword>
<name>A0ABT0IVH3_9HYPH</name>
<dbReference type="EMBL" id="JALPRY010000021">
    <property type="protein sequence ID" value="MCK8781888.1"/>
    <property type="molecule type" value="Genomic_DNA"/>
</dbReference>
<dbReference type="InterPro" id="IPR000212">
    <property type="entry name" value="DNA_helicase_UvrD/REP"/>
</dbReference>
<accession>A0ABT0IVH3</accession>
<comment type="caution">
    <text evidence="4">The sequence shown here is derived from an EMBL/GenBank/DDBJ whole genome shotgun (WGS) entry which is preliminary data.</text>
</comment>